<dbReference type="GeneID" id="37109549"/>
<dbReference type="GO" id="GO:0016020">
    <property type="term" value="C:membrane"/>
    <property type="evidence" value="ECO:0007669"/>
    <property type="project" value="UniProtKB-SubCell"/>
</dbReference>
<dbReference type="RefSeq" id="XP_025464892.1">
    <property type="nucleotide sequence ID" value="XM_025607406.1"/>
</dbReference>
<dbReference type="AlphaFoldDB" id="A0A317VW96"/>
<evidence type="ECO:0000256" key="7">
    <source>
        <dbReference type="SAM" id="MobiDB-lite"/>
    </source>
</evidence>
<keyword evidence="6" id="KW-0187">Copper transport</keyword>
<keyword evidence="6" id="KW-0186">Copper</keyword>
<keyword evidence="9" id="KW-1185">Reference proteome</keyword>
<evidence type="ECO:0000313" key="9">
    <source>
        <dbReference type="Proteomes" id="UP000246702"/>
    </source>
</evidence>
<evidence type="ECO:0000256" key="2">
    <source>
        <dbReference type="ARBA" id="ARBA00006921"/>
    </source>
</evidence>
<evidence type="ECO:0000256" key="5">
    <source>
        <dbReference type="ARBA" id="ARBA00023136"/>
    </source>
</evidence>
<dbReference type="InterPro" id="IPR007274">
    <property type="entry name" value="Cop_transporter"/>
</dbReference>
<evidence type="ECO:0000256" key="1">
    <source>
        <dbReference type="ARBA" id="ARBA00004141"/>
    </source>
</evidence>
<feature type="region of interest" description="Disordered" evidence="7">
    <location>
        <begin position="142"/>
        <end position="163"/>
    </location>
</feature>
<dbReference type="GO" id="GO:0005375">
    <property type="term" value="F:copper ion transmembrane transporter activity"/>
    <property type="evidence" value="ECO:0007669"/>
    <property type="project" value="UniProtKB-UniRule"/>
</dbReference>
<evidence type="ECO:0000256" key="3">
    <source>
        <dbReference type="ARBA" id="ARBA00022692"/>
    </source>
</evidence>
<gene>
    <name evidence="8" type="ORF">BO94DRAFT_421453</name>
</gene>
<comment type="similarity">
    <text evidence="2 6">Belongs to the copper transporter (Ctr) (TC 1.A.56) family. SLC31A subfamily.</text>
</comment>
<dbReference type="PANTHER" id="PTHR12483:SF73">
    <property type="entry name" value="COPPER TRANSPORT PROTEIN CTR3"/>
    <property type="match status" value="1"/>
</dbReference>
<feature type="non-terminal residue" evidence="8">
    <location>
        <position position="1"/>
    </location>
</feature>
<protein>
    <recommendedName>
        <fullName evidence="6">Copper transport protein</fullName>
    </recommendedName>
</protein>
<comment type="caution">
    <text evidence="8">The sequence shown here is derived from an EMBL/GenBank/DDBJ whole genome shotgun (WGS) entry which is preliminary data.</text>
</comment>
<feature type="transmembrane region" description="Helical" evidence="6">
    <location>
        <begin position="55"/>
        <end position="73"/>
    </location>
</feature>
<dbReference type="Pfam" id="PF04145">
    <property type="entry name" value="Ctr"/>
    <property type="match status" value="1"/>
</dbReference>
<dbReference type="EMBL" id="MSFK01000024">
    <property type="protein sequence ID" value="PWY78583.1"/>
    <property type="molecule type" value="Genomic_DNA"/>
</dbReference>
<dbReference type="OrthoDB" id="161814at2759"/>
<reference evidence="8 9" key="1">
    <citation type="submission" date="2016-12" db="EMBL/GenBank/DDBJ databases">
        <title>The genomes of Aspergillus section Nigri reveals drivers in fungal speciation.</title>
        <authorList>
            <consortium name="DOE Joint Genome Institute"/>
            <person name="Vesth T.C."/>
            <person name="Nybo J."/>
            <person name="Theobald S."/>
            <person name="Brandl J."/>
            <person name="Frisvad J.C."/>
            <person name="Nielsen K.F."/>
            <person name="Lyhne E.K."/>
            <person name="Kogle M.E."/>
            <person name="Kuo A."/>
            <person name="Riley R."/>
            <person name="Clum A."/>
            <person name="Nolan M."/>
            <person name="Lipzen A."/>
            <person name="Salamov A."/>
            <person name="Henrissat B."/>
            <person name="Wiebenga A."/>
            <person name="De Vries R.P."/>
            <person name="Grigoriev I.V."/>
            <person name="Mortensen U.H."/>
            <person name="Andersen M.R."/>
            <person name="Baker S.E."/>
        </authorList>
    </citation>
    <scope>NUCLEOTIDE SEQUENCE [LARGE SCALE GENOMIC DNA]</scope>
    <source>
        <strain evidence="8 9">CBS 115572</strain>
    </source>
</reference>
<evidence type="ECO:0000256" key="4">
    <source>
        <dbReference type="ARBA" id="ARBA00022989"/>
    </source>
</evidence>
<proteinExistence type="inferred from homology"/>
<feature type="non-terminal residue" evidence="8">
    <location>
        <position position="222"/>
    </location>
</feature>
<sequence>INMAMSATTIAMSADSTSTSMAEASSNCQISMLWNWDTVGTCFITSSWHNTSPGMFAGSCIGTFCLVLILEFLRRATYEYDAFIVNRARLRVRFLAVGYGSSTTAIATPAPAPAPMTTEAPSPTTPSSCCYSRTNNIDCKGMTLPPPRTPPTPPSQSQPQNLTPMPFAHRPTFPEQIIRAILHTVQFAVAYLIMLLAMYFNGYIIFCIFIGTFSGFLVFGWG</sequence>
<comment type="subcellular location">
    <subcellularLocation>
        <location evidence="1 6">Membrane</location>
        <topology evidence="1 6">Multi-pass membrane protein</topology>
    </subcellularLocation>
</comment>
<accession>A0A317VW96</accession>
<name>A0A317VW96_9EURO</name>
<feature type="compositionally biased region" description="Pro residues" evidence="7">
    <location>
        <begin position="144"/>
        <end position="156"/>
    </location>
</feature>
<keyword evidence="3 6" id="KW-0812">Transmembrane</keyword>
<keyword evidence="6" id="KW-0406">Ion transport</keyword>
<keyword evidence="5 6" id="KW-0472">Membrane</keyword>
<feature type="transmembrane region" description="Helical" evidence="6">
    <location>
        <begin position="203"/>
        <end position="221"/>
    </location>
</feature>
<evidence type="ECO:0000313" key="8">
    <source>
        <dbReference type="EMBL" id="PWY78583.1"/>
    </source>
</evidence>
<dbReference type="PANTHER" id="PTHR12483">
    <property type="entry name" value="SOLUTE CARRIER FAMILY 31 COPPER TRANSPORTERS"/>
    <property type="match status" value="1"/>
</dbReference>
<dbReference type="Proteomes" id="UP000246702">
    <property type="component" value="Unassembled WGS sequence"/>
</dbReference>
<keyword evidence="4 6" id="KW-1133">Transmembrane helix</keyword>
<keyword evidence="6" id="KW-0813">Transport</keyword>
<organism evidence="8 9">
    <name type="scientific">Aspergillus sclerotioniger CBS 115572</name>
    <dbReference type="NCBI Taxonomy" id="1450535"/>
    <lineage>
        <taxon>Eukaryota</taxon>
        <taxon>Fungi</taxon>
        <taxon>Dikarya</taxon>
        <taxon>Ascomycota</taxon>
        <taxon>Pezizomycotina</taxon>
        <taxon>Eurotiomycetes</taxon>
        <taxon>Eurotiomycetidae</taxon>
        <taxon>Eurotiales</taxon>
        <taxon>Aspergillaceae</taxon>
        <taxon>Aspergillus</taxon>
        <taxon>Aspergillus subgen. Circumdati</taxon>
    </lineage>
</organism>
<dbReference type="STRING" id="1450535.A0A317VW96"/>
<evidence type="ECO:0000256" key="6">
    <source>
        <dbReference type="RuleBase" id="RU367022"/>
    </source>
</evidence>